<keyword evidence="2" id="KW-1133">Transmembrane helix</keyword>
<dbReference type="Proteomes" id="UP000033710">
    <property type="component" value="Unassembled WGS sequence"/>
</dbReference>
<feature type="compositionally biased region" description="Basic and acidic residues" evidence="1">
    <location>
        <begin position="423"/>
        <end position="436"/>
    </location>
</feature>
<reference evidence="3 4" key="1">
    <citation type="journal article" date="2014" name="BMC Genomics">
        <title>Comparative genomics of the major fungal agents of human and animal Sporotrichosis: Sporothrix schenckii and Sporothrix brasiliensis.</title>
        <authorList>
            <person name="Teixeira M.M."/>
            <person name="de Almeida L.G."/>
            <person name="Kubitschek-Barreira P."/>
            <person name="Alves F.L."/>
            <person name="Kioshima E.S."/>
            <person name="Abadio A.K."/>
            <person name="Fernandes L."/>
            <person name="Derengowski L.S."/>
            <person name="Ferreira K.S."/>
            <person name="Souza R.C."/>
            <person name="Ruiz J.C."/>
            <person name="de Andrade N.C."/>
            <person name="Paes H.C."/>
            <person name="Nicola A.M."/>
            <person name="Albuquerque P."/>
            <person name="Gerber A.L."/>
            <person name="Martins V.P."/>
            <person name="Peconick L.D."/>
            <person name="Neto A.V."/>
            <person name="Chaucanez C.B."/>
            <person name="Silva P.A."/>
            <person name="Cunha O.L."/>
            <person name="de Oliveira F.F."/>
            <person name="dos Santos T.C."/>
            <person name="Barros A.L."/>
            <person name="Soares M.A."/>
            <person name="de Oliveira L.M."/>
            <person name="Marini M.M."/>
            <person name="Villalobos-Duno H."/>
            <person name="Cunha M.M."/>
            <person name="de Hoog S."/>
            <person name="da Silveira J.F."/>
            <person name="Henrissat B."/>
            <person name="Nino-Vega G.A."/>
            <person name="Cisalpino P.S."/>
            <person name="Mora-Montes H.M."/>
            <person name="Almeida S.R."/>
            <person name="Stajich J.E."/>
            <person name="Lopes-Bezerra L.M."/>
            <person name="Vasconcelos A.T."/>
            <person name="Felipe M.S."/>
        </authorList>
    </citation>
    <scope>NUCLEOTIDE SEQUENCE [LARGE SCALE GENOMIC DNA]</scope>
    <source>
        <strain evidence="3 4">1099-18</strain>
    </source>
</reference>
<dbReference type="OrthoDB" id="5385189at2759"/>
<protein>
    <recommendedName>
        <fullName evidence="5">Cytoskeleton-associated protein</fullName>
    </recommendedName>
</protein>
<reference evidence="3 4" key="2">
    <citation type="journal article" date="2015" name="Eukaryot. Cell">
        <title>Asexual propagation of a virulent clone complex in a human and feline outbreak of sporotrichosis.</title>
        <authorList>
            <person name="Teixeira Mde M."/>
            <person name="Rodrigues A.M."/>
            <person name="Tsui C.K."/>
            <person name="de Almeida L.G."/>
            <person name="Van Diepeningen A.D."/>
            <person name="van den Ende B.G."/>
            <person name="Fernandes G.F."/>
            <person name="Kano R."/>
            <person name="Hamelin R.C."/>
            <person name="Lopes-Bezerra L.M."/>
            <person name="Vasconcelos A.T."/>
            <person name="de Hoog S."/>
            <person name="de Camargo Z.P."/>
            <person name="Felipe M.S."/>
        </authorList>
    </citation>
    <scope>NUCLEOTIDE SEQUENCE [LARGE SCALE GENOMIC DNA]</scope>
    <source>
        <strain evidence="3 4">1099-18</strain>
    </source>
</reference>
<dbReference type="GeneID" id="27668296"/>
<gene>
    <name evidence="3" type="ORF">SPSK_06313</name>
</gene>
<feature type="transmembrane region" description="Helical" evidence="2">
    <location>
        <begin position="12"/>
        <end position="33"/>
    </location>
</feature>
<evidence type="ECO:0000313" key="4">
    <source>
        <dbReference type="Proteomes" id="UP000033710"/>
    </source>
</evidence>
<organism evidence="3 4">
    <name type="scientific">Sporothrix schenckii 1099-18</name>
    <dbReference type="NCBI Taxonomy" id="1397361"/>
    <lineage>
        <taxon>Eukaryota</taxon>
        <taxon>Fungi</taxon>
        <taxon>Dikarya</taxon>
        <taxon>Ascomycota</taxon>
        <taxon>Pezizomycotina</taxon>
        <taxon>Sordariomycetes</taxon>
        <taxon>Sordariomycetidae</taxon>
        <taxon>Ophiostomatales</taxon>
        <taxon>Ophiostomataceae</taxon>
        <taxon>Sporothrix</taxon>
    </lineage>
</organism>
<name>A0A0F2MHQ1_SPOSC</name>
<evidence type="ECO:0000256" key="1">
    <source>
        <dbReference type="SAM" id="MobiDB-lite"/>
    </source>
</evidence>
<sequence length="436" mass="48254">MAWYSFIRDERLVGLGLMAAATVGMYVGVRAALQPYHASSVVYPAMPKTQYITQDTEDSLSADTLNSLLDHYNFSIRETAAKIVCDRAINDDATLRRLLWGMGRPAYDERMMSLRALSMLTDQTTMHRLNSKEAFAAFVRCLEQCMAANVREGVGVDGIGSDEGSTLIDDIYFDDYYLRDYSEKLCLMFLAQLTDKYDIDLLVRVGFVERWLAKQRWGPPAARADNWASFVRHRDNRIADICRRLRDTLLGRSALRKAGLLEVVPPSARQGARSHSHKQLDLLQLPLSPLDAPLRLELRTSPLQVRAISATGVEVEAADVVTELARGTGGEVPAPVLTNVRTVLSALDGLADGDGDGAAEAVDGVNGVDGDDVEGDAQSAAGGPRTSAPTRPRQPRPPIQSSREEQRIRRQHREAMVLNDGTRPLRRDDIFERESD</sequence>
<keyword evidence="2" id="KW-0812">Transmembrane</keyword>
<evidence type="ECO:0008006" key="5">
    <source>
        <dbReference type="Google" id="ProtNLM"/>
    </source>
</evidence>
<evidence type="ECO:0000313" key="3">
    <source>
        <dbReference type="EMBL" id="KJR89223.1"/>
    </source>
</evidence>
<feature type="region of interest" description="Disordered" evidence="1">
    <location>
        <begin position="365"/>
        <end position="436"/>
    </location>
</feature>
<dbReference type="AlphaFoldDB" id="A0A0F2MHQ1"/>
<evidence type="ECO:0000256" key="2">
    <source>
        <dbReference type="SAM" id="Phobius"/>
    </source>
</evidence>
<comment type="caution">
    <text evidence="3">The sequence shown here is derived from an EMBL/GenBank/DDBJ whole genome shotgun (WGS) entry which is preliminary data.</text>
</comment>
<dbReference type="KEGG" id="ssck:SPSK_06313"/>
<keyword evidence="2" id="KW-0472">Membrane</keyword>
<dbReference type="VEuPathDB" id="FungiDB:SPSK_06313"/>
<dbReference type="RefSeq" id="XP_016591899.1">
    <property type="nucleotide sequence ID" value="XM_016733019.1"/>
</dbReference>
<proteinExistence type="predicted"/>
<accession>A0A0F2MHQ1</accession>
<dbReference type="EMBL" id="AXCR01000001">
    <property type="protein sequence ID" value="KJR89223.1"/>
    <property type="molecule type" value="Genomic_DNA"/>
</dbReference>